<dbReference type="AlphaFoldDB" id="A0A6J8DZZ6"/>
<evidence type="ECO:0000313" key="4">
    <source>
        <dbReference type="Proteomes" id="UP000507470"/>
    </source>
</evidence>
<dbReference type="Proteomes" id="UP000507470">
    <property type="component" value="Unassembled WGS sequence"/>
</dbReference>
<dbReference type="OrthoDB" id="6134615at2759"/>
<feature type="compositionally biased region" description="Basic and acidic residues" evidence="1">
    <location>
        <begin position="304"/>
        <end position="318"/>
    </location>
</feature>
<dbReference type="GO" id="GO:0003676">
    <property type="term" value="F:nucleic acid binding"/>
    <property type="evidence" value="ECO:0007669"/>
    <property type="project" value="InterPro"/>
</dbReference>
<proteinExistence type="predicted"/>
<evidence type="ECO:0000256" key="1">
    <source>
        <dbReference type="SAM" id="MobiDB-lite"/>
    </source>
</evidence>
<feature type="domain" description="Integrase catalytic" evidence="2">
    <location>
        <begin position="1"/>
        <end position="143"/>
    </location>
</feature>
<dbReference type="InterPro" id="IPR040676">
    <property type="entry name" value="DUF5641"/>
</dbReference>
<keyword evidence="4" id="KW-1185">Reference proteome</keyword>
<dbReference type="InterPro" id="IPR036397">
    <property type="entry name" value="RNaseH_sf"/>
</dbReference>
<dbReference type="InterPro" id="IPR001584">
    <property type="entry name" value="Integrase_cat-core"/>
</dbReference>
<dbReference type="PANTHER" id="PTHR47331">
    <property type="entry name" value="PHD-TYPE DOMAIN-CONTAINING PROTEIN"/>
    <property type="match status" value="1"/>
</dbReference>
<dbReference type="SUPFAM" id="SSF53098">
    <property type="entry name" value="Ribonuclease H-like"/>
    <property type="match status" value="1"/>
</dbReference>
<accession>A0A6J8DZZ6</accession>
<dbReference type="GO" id="GO:0015074">
    <property type="term" value="P:DNA integration"/>
    <property type="evidence" value="ECO:0007669"/>
    <property type="project" value="InterPro"/>
</dbReference>
<name>A0A6J8DZZ6_MYTCO</name>
<dbReference type="PROSITE" id="PS50994">
    <property type="entry name" value="INTEGRASE"/>
    <property type="match status" value="1"/>
</dbReference>
<gene>
    <name evidence="3" type="ORF">MCOR_45888</name>
</gene>
<reference evidence="3 4" key="1">
    <citation type="submission" date="2020-06" db="EMBL/GenBank/DDBJ databases">
        <authorList>
            <person name="Li R."/>
            <person name="Bekaert M."/>
        </authorList>
    </citation>
    <scope>NUCLEOTIDE SEQUENCE [LARGE SCALE GENOMIC DNA]</scope>
    <source>
        <strain evidence="4">wild</strain>
    </source>
</reference>
<organism evidence="3 4">
    <name type="scientific">Mytilus coruscus</name>
    <name type="common">Sea mussel</name>
    <dbReference type="NCBI Taxonomy" id="42192"/>
    <lineage>
        <taxon>Eukaryota</taxon>
        <taxon>Metazoa</taxon>
        <taxon>Spiralia</taxon>
        <taxon>Lophotrochozoa</taxon>
        <taxon>Mollusca</taxon>
        <taxon>Bivalvia</taxon>
        <taxon>Autobranchia</taxon>
        <taxon>Pteriomorphia</taxon>
        <taxon>Mytilida</taxon>
        <taxon>Mytiloidea</taxon>
        <taxon>Mytilidae</taxon>
        <taxon>Mytilinae</taxon>
        <taxon>Mytilus</taxon>
    </lineage>
</organism>
<evidence type="ECO:0000313" key="3">
    <source>
        <dbReference type="EMBL" id="CAC5412922.1"/>
    </source>
</evidence>
<protein>
    <recommendedName>
        <fullName evidence="2">Integrase catalytic domain-containing protein</fullName>
    </recommendedName>
</protein>
<dbReference type="Pfam" id="PF18701">
    <property type="entry name" value="DUF5641"/>
    <property type="match status" value="1"/>
</dbReference>
<dbReference type="InterPro" id="IPR012337">
    <property type="entry name" value="RNaseH-like_sf"/>
</dbReference>
<dbReference type="EMBL" id="CACVKT020008119">
    <property type="protein sequence ID" value="CAC5412922.1"/>
    <property type="molecule type" value="Genomic_DNA"/>
</dbReference>
<feature type="compositionally biased region" description="Polar residues" evidence="1">
    <location>
        <begin position="285"/>
        <end position="300"/>
    </location>
</feature>
<feature type="region of interest" description="Disordered" evidence="1">
    <location>
        <begin position="285"/>
        <end position="318"/>
    </location>
</feature>
<sequence length="318" mass="36781">MLDMTTDQFLLGFRRFVARCGTPIQIISDNALQFKAASNVVQQEWEKVLNDSDIQNYVSNKGISWKFIVELATWMGGFYERLVGLAKRSLRKTIGKVCLSVEQLRTLLTEVEAVVNSRPLAYIGEDIDSNIVLTPSCFLTLNKHTGIPERIDNDDDPEYKPQFSSTDNLLELWKKGQKHLNRFWKVWRDDYLLSIRERTTVKLKEKIVRSKQYPQIGDIVLIKDDLPRGMWKIGKIINLSKSSDEQCRSAKVLLPSKKTLNRTLNFLYPLECHDDNVERTDNVDNVEQNSKCETQTSSTRPQRRAAEQAKQKIHEWTS</sequence>
<dbReference type="Gene3D" id="3.30.420.10">
    <property type="entry name" value="Ribonuclease H-like superfamily/Ribonuclease H"/>
    <property type="match status" value="1"/>
</dbReference>
<evidence type="ECO:0000259" key="2">
    <source>
        <dbReference type="PROSITE" id="PS50994"/>
    </source>
</evidence>